<feature type="compositionally biased region" description="Polar residues" evidence="1">
    <location>
        <begin position="165"/>
        <end position="179"/>
    </location>
</feature>
<evidence type="ECO:0000256" key="2">
    <source>
        <dbReference type="SAM" id="Phobius"/>
    </source>
</evidence>
<evidence type="ECO:0000256" key="1">
    <source>
        <dbReference type="SAM" id="MobiDB-lite"/>
    </source>
</evidence>
<proteinExistence type="predicted"/>
<dbReference type="Pfam" id="PF09786">
    <property type="entry name" value="CytochromB561_N"/>
    <property type="match status" value="1"/>
</dbReference>
<organism evidence="3 4">
    <name type="scientific">Carex littledalei</name>
    <dbReference type="NCBI Taxonomy" id="544730"/>
    <lineage>
        <taxon>Eukaryota</taxon>
        <taxon>Viridiplantae</taxon>
        <taxon>Streptophyta</taxon>
        <taxon>Embryophyta</taxon>
        <taxon>Tracheophyta</taxon>
        <taxon>Spermatophyta</taxon>
        <taxon>Magnoliopsida</taxon>
        <taxon>Liliopsida</taxon>
        <taxon>Poales</taxon>
        <taxon>Cyperaceae</taxon>
        <taxon>Cyperoideae</taxon>
        <taxon>Cariceae</taxon>
        <taxon>Carex</taxon>
        <taxon>Carex subgen. Euthyceras</taxon>
    </lineage>
</organism>
<keyword evidence="2" id="KW-1133">Transmembrane helix</keyword>
<comment type="caution">
    <text evidence="3">The sequence shown here is derived from an EMBL/GenBank/DDBJ whole genome shotgun (WGS) entry which is preliminary data.</text>
</comment>
<gene>
    <name evidence="3" type="ORF">FCM35_KLT03130</name>
</gene>
<feature type="region of interest" description="Disordered" evidence="1">
    <location>
        <begin position="1"/>
        <end position="31"/>
    </location>
</feature>
<sequence length="626" mass="68256">MEGHQSPPAPQGGAKPKFSVRRPTLASGVGPRGPRPYATDLLFLLFAVVASSFYLFYLSSREEKITTIMYNILLSTRATEYAFKGMQITTGLFLVVFLTTFFIAFSAYMAPIAGPILTSSKSKTINSGSNKKPPKSKSTYEPLVPVRRSLFTQTPPCTEKRAISSPVTPKLSSSPVTSWSKHVSGSGNHGSGSGKRIQNEAMLEKFLEEVDEKIEKMWESSASKVATVTPPASMRGLSVASPGSMPGSTPLSGTTRSTPLRPVRMSPTSSSPKKGEGDVPPPMSMEKAVEGYKTLGIYPQIEEWRDCLRQWFSSFLINPLLAKIKTSHVQVMQAATNVGFPITVSQVGSDTAALTAPISLSAANGWQPIVTLDEDELLHKLQTFLIQALNKPPAQQPFGSVQNAPQNPPSMIIQACLDAITEHQRLKSLMKGELIKGLLPHGSVHADYTIGRVEDLAEGTCLKKYDYMGKGYSSDKAGKKWTGDLPSDSHLLLYLFAAFMEHPGWMLHVDTQWFSGSESSENPLFLGVLPPKERFPEKYVAIILGVPSVIHPGALILSVGKQSTPTFSLYWNKKLQFSLQGRTAFWDAILLFCHKINEDYGSVVRGVQLGSPALNLLSVLDLDTEA</sequence>
<keyword evidence="2 3" id="KW-0812">Transmembrane</keyword>
<evidence type="ECO:0000313" key="4">
    <source>
        <dbReference type="Proteomes" id="UP000623129"/>
    </source>
</evidence>
<feature type="region of interest" description="Disordered" evidence="1">
    <location>
        <begin position="222"/>
        <end position="283"/>
    </location>
</feature>
<reference evidence="3" key="1">
    <citation type="submission" date="2020-01" db="EMBL/GenBank/DDBJ databases">
        <title>Genome sequence of Kobresia littledalei, the first chromosome-level genome in the family Cyperaceae.</title>
        <authorList>
            <person name="Qu G."/>
        </authorList>
    </citation>
    <scope>NUCLEOTIDE SEQUENCE</scope>
    <source>
        <strain evidence="3">C.B.Clarke</strain>
        <tissue evidence="3">Leaf</tissue>
    </source>
</reference>
<dbReference type="Proteomes" id="UP000623129">
    <property type="component" value="Unassembled WGS sequence"/>
</dbReference>
<feature type="transmembrane region" description="Helical" evidence="2">
    <location>
        <begin position="41"/>
        <end position="59"/>
    </location>
</feature>
<dbReference type="InterPro" id="IPR019176">
    <property type="entry name" value="Cytochrome_B561-rel"/>
</dbReference>
<dbReference type="AlphaFoldDB" id="A0A833VR78"/>
<accession>A0A833VR78</accession>
<dbReference type="OrthoDB" id="509821at2759"/>
<dbReference type="PANTHER" id="PTHR21780:SF0">
    <property type="entry name" value="TRANSMEMBRANE PROTEIN 209"/>
    <property type="match status" value="1"/>
</dbReference>
<feature type="transmembrane region" description="Helical" evidence="2">
    <location>
        <begin position="91"/>
        <end position="110"/>
    </location>
</feature>
<protein>
    <submittedName>
        <fullName evidence="3">Transmembrane protein 209 isoform X1</fullName>
    </submittedName>
</protein>
<feature type="region of interest" description="Disordered" evidence="1">
    <location>
        <begin position="155"/>
        <end position="197"/>
    </location>
</feature>
<evidence type="ECO:0000313" key="3">
    <source>
        <dbReference type="EMBL" id="KAF3331724.1"/>
    </source>
</evidence>
<dbReference type="EMBL" id="SWLB01000012">
    <property type="protein sequence ID" value="KAF3331724.1"/>
    <property type="molecule type" value="Genomic_DNA"/>
</dbReference>
<dbReference type="GO" id="GO:0016020">
    <property type="term" value="C:membrane"/>
    <property type="evidence" value="ECO:0007669"/>
    <property type="project" value="TreeGrafter"/>
</dbReference>
<keyword evidence="4" id="KW-1185">Reference proteome</keyword>
<keyword evidence="2" id="KW-0472">Membrane</keyword>
<feature type="compositionally biased region" description="Polar residues" evidence="1">
    <location>
        <begin position="246"/>
        <end position="258"/>
    </location>
</feature>
<name>A0A833VR78_9POAL</name>
<dbReference type="PANTHER" id="PTHR21780">
    <property type="entry name" value="TRANSMEMBRANE PROTEIN 209"/>
    <property type="match status" value="1"/>
</dbReference>